<organism evidence="1 2">
    <name type="scientific">Peronosclerospora sorghi</name>
    <dbReference type="NCBI Taxonomy" id="230839"/>
    <lineage>
        <taxon>Eukaryota</taxon>
        <taxon>Sar</taxon>
        <taxon>Stramenopiles</taxon>
        <taxon>Oomycota</taxon>
        <taxon>Peronosporomycetes</taxon>
        <taxon>Peronosporales</taxon>
        <taxon>Peronosporaceae</taxon>
        <taxon>Peronosclerospora</taxon>
    </lineage>
</organism>
<comment type="caution">
    <text evidence="1">The sequence shown here is derived from an EMBL/GenBank/DDBJ whole genome shotgun (WGS) entry which is preliminary data.</text>
</comment>
<name>A0ACC0W3U2_9STRA</name>
<accession>A0ACC0W3U2</accession>
<gene>
    <name evidence="1" type="ORF">PsorP6_006673</name>
</gene>
<evidence type="ECO:0000313" key="2">
    <source>
        <dbReference type="Proteomes" id="UP001163321"/>
    </source>
</evidence>
<dbReference type="EMBL" id="CM047583">
    <property type="protein sequence ID" value="KAI9913404.1"/>
    <property type="molecule type" value="Genomic_DNA"/>
</dbReference>
<proteinExistence type="predicted"/>
<sequence>MTSCPARTTDVVHNEPSTPVARRPVGVPLSPGCFQASRHERERFVTLVARRVDAMLRDERRYEERRRRDEPFLHAGEWKQVKKEKDLTFYRRNPRGRSLRELALEEDVPEMRRAVERGYTSLLCDGSVPGSIASMLYGMTASSQDELETNFAYKDPPLDCVWLGTVERADAIDPFHTLDLIWALPKLPPMFDQVDVCYLKATGHQVDPHGHAYGYLVLHGVHIPQCPPFVAHHISRASMFFTCLFREPRPGVLKVTVRGIFDLSKKVKMLKRLVSAATTSFMVGLLNGVGIGEAKKLTLLAMRQRHTLLTTVRPSACYLCSRRTSLLGRTRLFRMHLIRCFVCRQTVCLYCTRGVKQRIFLGLKQPCSKVDCCFNCVREARVTIHVRPNEPEYQVVAEYYRKQHASPHVIDTWDVPHSDDQLKTNSTTGGLPTIATSDDRIRDYYLEFDDDPFSIALTSPKQCLNAEEETQDEKKVEKETDSSITIWPGAECDGIEEDDFIPSVASDRVEVDRLSRTSQLVEQVKQNLIELNRKVEQTYAQHSAQQDRDRAPSSDRSGK</sequence>
<keyword evidence="2" id="KW-1185">Reference proteome</keyword>
<evidence type="ECO:0000313" key="1">
    <source>
        <dbReference type="EMBL" id="KAI9913404.1"/>
    </source>
</evidence>
<protein>
    <submittedName>
        <fullName evidence="1">Uncharacterized protein</fullName>
    </submittedName>
</protein>
<reference evidence="1 2" key="1">
    <citation type="journal article" date="2022" name="bioRxiv">
        <title>The genome of the oomycete Peronosclerospora sorghi, a cosmopolitan pathogen of maize and sorghum, is inflated with dispersed pseudogenes.</title>
        <authorList>
            <person name="Fletcher K."/>
            <person name="Martin F."/>
            <person name="Isakeit T."/>
            <person name="Cavanaugh K."/>
            <person name="Magill C."/>
            <person name="Michelmore R."/>
        </authorList>
    </citation>
    <scope>NUCLEOTIDE SEQUENCE [LARGE SCALE GENOMIC DNA]</scope>
    <source>
        <strain evidence="1">P6</strain>
    </source>
</reference>
<dbReference type="Proteomes" id="UP001163321">
    <property type="component" value="Chromosome 4"/>
</dbReference>